<evidence type="ECO:0000313" key="1">
    <source>
        <dbReference type="EMBL" id="KAF6755437.1"/>
    </source>
</evidence>
<comment type="caution">
    <text evidence="1">The sequence shown here is derived from an EMBL/GenBank/DDBJ whole genome shotgun (WGS) entry which is preliminary data.</text>
</comment>
<gene>
    <name evidence="1" type="ORF">DFP72DRAFT_847595</name>
</gene>
<dbReference type="Proteomes" id="UP000521943">
    <property type="component" value="Unassembled WGS sequence"/>
</dbReference>
<organism evidence="1 2">
    <name type="scientific">Ephemerocybe angulata</name>
    <dbReference type="NCBI Taxonomy" id="980116"/>
    <lineage>
        <taxon>Eukaryota</taxon>
        <taxon>Fungi</taxon>
        <taxon>Dikarya</taxon>
        <taxon>Basidiomycota</taxon>
        <taxon>Agaricomycotina</taxon>
        <taxon>Agaricomycetes</taxon>
        <taxon>Agaricomycetidae</taxon>
        <taxon>Agaricales</taxon>
        <taxon>Agaricineae</taxon>
        <taxon>Psathyrellaceae</taxon>
        <taxon>Ephemerocybe</taxon>
    </lineage>
</organism>
<name>A0A8H6I005_9AGAR</name>
<dbReference type="EMBL" id="JACGCI010000030">
    <property type="protein sequence ID" value="KAF6755437.1"/>
    <property type="molecule type" value="Genomic_DNA"/>
</dbReference>
<sequence length="185" mass="20448">MLQHTQENTEAFLTPSELPSLTQWSKTQITSIFEASSDFEAMRAIDRTFAKDVDARMNGVSIDIDAIRGQVLDLRRSSKRGLRVRWKKVVEVPSEDNRGVSNCIALPVNGTFIGPKGYVGAAYVIEGVTKFPPQHPLGVEYERHKVVTVKIGPRREANEEDGRRILAIAFVAKDTRVGGVAEAAL</sequence>
<keyword evidence="2" id="KW-1185">Reference proteome</keyword>
<reference evidence="1 2" key="1">
    <citation type="submission" date="2020-07" db="EMBL/GenBank/DDBJ databases">
        <title>Comparative genomics of pyrophilous fungi reveals a link between fire events and developmental genes.</title>
        <authorList>
            <consortium name="DOE Joint Genome Institute"/>
            <person name="Steindorff A.S."/>
            <person name="Carver A."/>
            <person name="Calhoun S."/>
            <person name="Stillman K."/>
            <person name="Liu H."/>
            <person name="Lipzen A."/>
            <person name="Pangilinan J."/>
            <person name="Labutti K."/>
            <person name="Bruns T.D."/>
            <person name="Grigoriev I.V."/>
        </authorList>
    </citation>
    <scope>NUCLEOTIDE SEQUENCE [LARGE SCALE GENOMIC DNA]</scope>
    <source>
        <strain evidence="1 2">CBS 144469</strain>
    </source>
</reference>
<evidence type="ECO:0000313" key="2">
    <source>
        <dbReference type="Proteomes" id="UP000521943"/>
    </source>
</evidence>
<dbReference type="OrthoDB" id="2845803at2759"/>
<dbReference type="AlphaFoldDB" id="A0A8H6I005"/>
<protein>
    <submittedName>
        <fullName evidence="1">Uncharacterized protein</fullName>
    </submittedName>
</protein>
<accession>A0A8H6I005</accession>
<proteinExistence type="predicted"/>